<keyword evidence="3" id="KW-0697">Rotamase</keyword>
<dbReference type="Gene3D" id="3.10.50.40">
    <property type="match status" value="1"/>
</dbReference>
<dbReference type="GeneID" id="100492768"/>
<evidence type="ECO:0000256" key="1">
    <source>
        <dbReference type="ARBA" id="ARBA00022737"/>
    </source>
</evidence>
<dbReference type="SUPFAM" id="SSF54534">
    <property type="entry name" value="FKBP-like"/>
    <property type="match status" value="1"/>
</dbReference>
<keyword evidence="5" id="KW-0812">Transmembrane</keyword>
<dbReference type="OrthoDB" id="532682at2759"/>
<dbReference type="Gene3D" id="1.25.40.10">
    <property type="entry name" value="Tetratricopeptide repeat domain"/>
    <property type="match status" value="1"/>
</dbReference>
<dbReference type="GO" id="GO:0043066">
    <property type="term" value="P:negative regulation of apoptotic process"/>
    <property type="evidence" value="ECO:0000318"/>
    <property type="project" value="GO_Central"/>
</dbReference>
<dbReference type="PROSITE" id="PS50293">
    <property type="entry name" value="TPR_REGION"/>
    <property type="match status" value="1"/>
</dbReference>
<evidence type="ECO:0000313" key="7">
    <source>
        <dbReference type="Proteomes" id="UP000008143"/>
    </source>
</evidence>
<dbReference type="InterPro" id="IPR050754">
    <property type="entry name" value="FKBP4/5/8-like"/>
</dbReference>
<dbReference type="GO" id="GO:0005740">
    <property type="term" value="C:mitochondrial envelope"/>
    <property type="evidence" value="ECO:0000318"/>
    <property type="project" value="GO_Central"/>
</dbReference>
<feature type="transmembrane region" description="Helical" evidence="5">
    <location>
        <begin position="429"/>
        <end position="449"/>
    </location>
</feature>
<comment type="catalytic activity">
    <reaction evidence="3">
        <text>[protein]-peptidylproline (omega=180) = [protein]-peptidylproline (omega=0)</text>
        <dbReference type="Rhea" id="RHEA:16237"/>
        <dbReference type="Rhea" id="RHEA-COMP:10747"/>
        <dbReference type="Rhea" id="RHEA-COMP:10748"/>
        <dbReference type="ChEBI" id="CHEBI:83833"/>
        <dbReference type="ChEBI" id="CHEBI:83834"/>
        <dbReference type="EC" id="5.2.1.8"/>
    </reaction>
</comment>
<dbReference type="KEGG" id="xtr:100492768"/>
<dbReference type="Proteomes" id="UP000008143">
    <property type="component" value="Chromosome 3"/>
</dbReference>
<dbReference type="Pfam" id="PF00254">
    <property type="entry name" value="FKBP_C"/>
    <property type="match status" value="1"/>
</dbReference>
<keyword evidence="3 8" id="KW-0413">Isomerase</keyword>
<protein>
    <recommendedName>
        <fullName evidence="3">peptidylprolyl isomerase</fullName>
        <ecNumber evidence="3">5.2.1.8</ecNumber>
    </recommendedName>
</protein>
<name>A0A8J0QLU8_XENTR</name>
<dbReference type="GO" id="GO:0012505">
    <property type="term" value="C:endomembrane system"/>
    <property type="evidence" value="ECO:0000318"/>
    <property type="project" value="GO_Central"/>
</dbReference>
<keyword evidence="7" id="KW-1185">Reference proteome</keyword>
<accession>A0A8J0QLU8</accession>
<dbReference type="PANTHER" id="PTHR46512:SF2">
    <property type="entry name" value="PEPTIDYLPROLYL ISOMERASE"/>
    <property type="match status" value="1"/>
</dbReference>
<dbReference type="AlphaFoldDB" id="A0A8J0QLU8"/>
<proteinExistence type="predicted"/>
<gene>
    <name evidence="8 9" type="primary">LOC100492768</name>
</gene>
<dbReference type="InterPro" id="IPR001179">
    <property type="entry name" value="PPIase_FKBP_dom"/>
</dbReference>
<dbReference type="GO" id="GO:0006457">
    <property type="term" value="P:protein folding"/>
    <property type="evidence" value="ECO:0000318"/>
    <property type="project" value="GO_Central"/>
</dbReference>
<dbReference type="OMA" id="YCMALDV"/>
<evidence type="ECO:0000259" key="6">
    <source>
        <dbReference type="PROSITE" id="PS50059"/>
    </source>
</evidence>
<evidence type="ECO:0000256" key="4">
    <source>
        <dbReference type="PROSITE-ProRule" id="PRU00339"/>
    </source>
</evidence>
<dbReference type="SUPFAM" id="SSF48452">
    <property type="entry name" value="TPR-like"/>
    <property type="match status" value="1"/>
</dbReference>
<dbReference type="GO" id="GO:0044183">
    <property type="term" value="F:protein folding chaperone"/>
    <property type="evidence" value="ECO:0000318"/>
    <property type="project" value="GO_Central"/>
</dbReference>
<dbReference type="InterPro" id="IPR019734">
    <property type="entry name" value="TPR_rpt"/>
</dbReference>
<evidence type="ECO:0000256" key="2">
    <source>
        <dbReference type="ARBA" id="ARBA00022803"/>
    </source>
</evidence>
<feature type="repeat" description="TPR" evidence="4">
    <location>
        <begin position="341"/>
        <end position="374"/>
    </location>
</feature>
<dbReference type="PROSITE" id="PS50059">
    <property type="entry name" value="FKBP_PPIASE"/>
    <property type="match status" value="1"/>
</dbReference>
<reference evidence="8" key="1">
    <citation type="submission" date="2025-08" db="UniProtKB">
        <authorList>
            <consortium name="RefSeq"/>
        </authorList>
    </citation>
    <scope>IDENTIFICATION</scope>
    <source>
        <strain evidence="8">Nigerian</strain>
        <tissue evidence="8">Liver and blood</tissue>
    </source>
</reference>
<keyword evidence="2 4" id="KW-0802">TPR repeat</keyword>
<evidence type="ECO:0000256" key="3">
    <source>
        <dbReference type="PROSITE-ProRule" id="PRU00277"/>
    </source>
</evidence>
<keyword evidence="5" id="KW-0472">Membrane</keyword>
<dbReference type="Xenbase" id="XB-GENE-29081335">
    <property type="gene designation" value="LOC100492768"/>
</dbReference>
<organism evidence="7 8">
    <name type="scientific">Xenopus tropicalis</name>
    <name type="common">Western clawed frog</name>
    <name type="synonym">Silurana tropicalis</name>
    <dbReference type="NCBI Taxonomy" id="8364"/>
    <lineage>
        <taxon>Eukaryota</taxon>
        <taxon>Metazoa</taxon>
        <taxon>Chordata</taxon>
        <taxon>Craniata</taxon>
        <taxon>Vertebrata</taxon>
        <taxon>Euteleostomi</taxon>
        <taxon>Amphibia</taxon>
        <taxon>Batrachia</taxon>
        <taxon>Anura</taxon>
        <taxon>Pipoidea</taxon>
        <taxon>Pipidae</taxon>
        <taxon>Xenopodinae</taxon>
        <taxon>Xenopus</taxon>
        <taxon>Silurana</taxon>
    </lineage>
</organism>
<dbReference type="AGR" id="Xenbase:XB-GENE-29081335"/>
<dbReference type="RefSeq" id="XP_002932306.2">
    <property type="nucleotide sequence ID" value="XM_002932260.5"/>
</dbReference>
<dbReference type="GO" id="GO:0016020">
    <property type="term" value="C:membrane"/>
    <property type="evidence" value="ECO:0000318"/>
    <property type="project" value="GO_Central"/>
</dbReference>
<keyword evidence="5" id="KW-1133">Transmembrane helix</keyword>
<evidence type="ECO:0000313" key="9">
    <source>
        <dbReference type="Xenbase" id="XB-GENE-29081335"/>
    </source>
</evidence>
<keyword evidence="1" id="KW-0677">Repeat</keyword>
<dbReference type="InterPro" id="IPR046357">
    <property type="entry name" value="PPIase_dom_sf"/>
</dbReference>
<evidence type="ECO:0000313" key="8">
    <source>
        <dbReference type="RefSeq" id="XP_002932306.2"/>
    </source>
</evidence>
<dbReference type="Pfam" id="PF14559">
    <property type="entry name" value="TPR_19"/>
    <property type="match status" value="1"/>
</dbReference>
<dbReference type="InterPro" id="IPR011990">
    <property type="entry name" value="TPR-like_helical_dom_sf"/>
</dbReference>
<dbReference type="SMART" id="SM00028">
    <property type="entry name" value="TPR"/>
    <property type="match status" value="3"/>
</dbReference>
<evidence type="ECO:0000256" key="5">
    <source>
        <dbReference type="SAM" id="Phobius"/>
    </source>
</evidence>
<dbReference type="GO" id="GO:0003755">
    <property type="term" value="F:peptidyl-prolyl cis-trans isomerase activity"/>
    <property type="evidence" value="ECO:0007669"/>
    <property type="project" value="UniProtKB-KW"/>
</dbReference>
<dbReference type="PROSITE" id="PS50005">
    <property type="entry name" value="TPR"/>
    <property type="match status" value="1"/>
</dbReference>
<feature type="domain" description="PPIase FKBP-type" evidence="6">
    <location>
        <begin position="155"/>
        <end position="239"/>
    </location>
</feature>
<sequence length="452" mass="50756">MSVEVGLVEMVMTGLQHEDLQLGHCTDMKEHESMENTPSDQELKGSLGNIPTVLVEAEPNPQPQDSRELERQLQRTPSFGKSVTFLLPPITIEDNVPQEEEVLFYQAVEEVLGYRIFNFKQLFFSDEWTDITDDKLLKKKILKAGHGKATIPLPGQEVTVHLMGILEDGSLVEKDPKLSFVLDEGDVIQALELGVRTMQLGEVAFLLTNSLYAFGLLGRDPDIPSDASLLYKVTLLQVRDKPSLGILTTADRISLANQKRECGNFHFEREEYRSAMHSYSQALSILTPTTADPLSSEEEEEIREHRIKCLNNLAATQLKLHHFDDVLNSCNAVLEMDQANAKALYRKGKVLSERGQYEEAMPILKQALKLEPTTKAIHAELSKLVRRQRGQPEVNKSPVRAKSKAHLKLREDLNPLIRHSTKQNVSHRMLIIGALVAAVLSFVTALTLIRES</sequence>
<dbReference type="EC" id="5.2.1.8" evidence="3"/>
<dbReference type="GO" id="GO:0005829">
    <property type="term" value="C:cytosol"/>
    <property type="evidence" value="ECO:0000318"/>
    <property type="project" value="GO_Central"/>
</dbReference>
<dbReference type="PANTHER" id="PTHR46512">
    <property type="entry name" value="PEPTIDYLPROLYL ISOMERASE"/>
    <property type="match status" value="1"/>
</dbReference>